<dbReference type="EMBL" id="CP137080">
    <property type="protein sequence ID" value="WOQ69219.1"/>
    <property type="molecule type" value="Genomic_DNA"/>
</dbReference>
<sequence length="368" mass="39654">MSALDIAPTDAPSPPAGFVARFDGPRPGAALPAPRGPLSALLLETLTSRVAAPSSEHLVAVAERAAHEPDDLARDEDAQLSLFLLYASHYGSLPDIDARHEWDLGIIAARGVLERRFEGDLRERVEVPEAPEPTREAVAAALFALTAPTPGPSLSRFVAKKATIAQVREFLIHRSVYTLREADPHSWAIPRLRGVPKVALVESQADEYGGGDPVRMHAAIFARTLRGAGIDDRYGAYLDHIPATTLASLNMMSMFGLNRRLLGAIVGHLAAFEMTSSLPNRSYGDGFRRLGFGPDVTEYFDEHVEADAVHEQIAGRDLAGSLAEQDPALLPDILFGAAACLTVDEWGADDMLSAFEEGRSSLREPLVP</sequence>
<evidence type="ECO:0000313" key="2">
    <source>
        <dbReference type="Proteomes" id="UP001329313"/>
    </source>
</evidence>
<name>A0AAU0MGC9_9MICO</name>
<dbReference type="Pfam" id="PF14518">
    <property type="entry name" value="Haem_oxygenas_2"/>
    <property type="match status" value="1"/>
</dbReference>
<proteinExistence type="predicted"/>
<accession>A0AAU0MGC9</accession>
<dbReference type="Proteomes" id="UP001329313">
    <property type="component" value="Chromosome"/>
</dbReference>
<dbReference type="SMART" id="SM01236">
    <property type="entry name" value="Haem_oxygenase_2"/>
    <property type="match status" value="1"/>
</dbReference>
<gene>
    <name evidence="1" type="ORF">RYJ27_11010</name>
</gene>
<dbReference type="SUPFAM" id="SSF48613">
    <property type="entry name" value="Heme oxygenase-like"/>
    <property type="match status" value="1"/>
</dbReference>
<dbReference type="InterPro" id="IPR016084">
    <property type="entry name" value="Haem_Oase-like_multi-hlx"/>
</dbReference>
<organism evidence="1 2">
    <name type="scientific">Microbacterium limosum</name>
    <dbReference type="NCBI Taxonomy" id="3079935"/>
    <lineage>
        <taxon>Bacteria</taxon>
        <taxon>Bacillati</taxon>
        <taxon>Actinomycetota</taxon>
        <taxon>Actinomycetes</taxon>
        <taxon>Micrococcales</taxon>
        <taxon>Microbacteriaceae</taxon>
        <taxon>Microbacterium</taxon>
    </lineage>
</organism>
<dbReference type="Gene3D" id="1.20.910.10">
    <property type="entry name" value="Heme oxygenase-like"/>
    <property type="match status" value="1"/>
</dbReference>
<reference evidence="1 2" key="1">
    <citation type="submission" date="2023-10" db="EMBL/GenBank/DDBJ databases">
        <title>Y20.</title>
        <authorList>
            <person name="Zhang G."/>
            <person name="Ding Y."/>
        </authorList>
    </citation>
    <scope>NUCLEOTIDE SEQUENCE [LARGE SCALE GENOMIC DNA]</scope>
    <source>
        <strain evidence="1 2">Y20</strain>
    </source>
</reference>
<dbReference type="KEGG" id="mliy:RYJ27_11010"/>
<dbReference type="RefSeq" id="WP_330170350.1">
    <property type="nucleotide sequence ID" value="NZ_CP137080.1"/>
</dbReference>
<protein>
    <submittedName>
        <fullName evidence="1">Iron-containing redox enzyme family protein</fullName>
    </submittedName>
</protein>
<keyword evidence="2" id="KW-1185">Reference proteome</keyword>
<evidence type="ECO:0000313" key="1">
    <source>
        <dbReference type="EMBL" id="WOQ69219.1"/>
    </source>
</evidence>
<dbReference type="AlphaFoldDB" id="A0AAU0MGC9"/>